<comment type="caution">
    <text evidence="1">The sequence shown here is derived from an EMBL/GenBank/DDBJ whole genome shotgun (WGS) entry which is preliminary data.</text>
</comment>
<evidence type="ECO:0000313" key="2">
    <source>
        <dbReference type="Proteomes" id="UP000708208"/>
    </source>
</evidence>
<organism evidence="1 2">
    <name type="scientific">Allacma fusca</name>
    <dbReference type="NCBI Taxonomy" id="39272"/>
    <lineage>
        <taxon>Eukaryota</taxon>
        <taxon>Metazoa</taxon>
        <taxon>Ecdysozoa</taxon>
        <taxon>Arthropoda</taxon>
        <taxon>Hexapoda</taxon>
        <taxon>Collembola</taxon>
        <taxon>Symphypleona</taxon>
        <taxon>Sminthuridae</taxon>
        <taxon>Allacma</taxon>
    </lineage>
</organism>
<keyword evidence="2" id="KW-1185">Reference proteome</keyword>
<feature type="non-terminal residue" evidence="1">
    <location>
        <position position="46"/>
    </location>
</feature>
<protein>
    <submittedName>
        <fullName evidence="1">Uncharacterized protein</fullName>
    </submittedName>
</protein>
<evidence type="ECO:0000313" key="1">
    <source>
        <dbReference type="EMBL" id="CAG7815638.1"/>
    </source>
</evidence>
<dbReference type="Proteomes" id="UP000708208">
    <property type="component" value="Unassembled WGS sequence"/>
</dbReference>
<name>A0A8J2PBN5_9HEXA</name>
<dbReference type="AlphaFoldDB" id="A0A8J2PBN5"/>
<gene>
    <name evidence="1" type="ORF">AFUS01_LOCUS26305</name>
</gene>
<proteinExistence type="predicted"/>
<reference evidence="1" key="1">
    <citation type="submission" date="2021-06" db="EMBL/GenBank/DDBJ databases">
        <authorList>
            <person name="Hodson N. C."/>
            <person name="Mongue J. A."/>
            <person name="Jaron S. K."/>
        </authorList>
    </citation>
    <scope>NUCLEOTIDE SEQUENCE</scope>
</reference>
<accession>A0A8J2PBN5</accession>
<dbReference type="EMBL" id="CAJVCH010349417">
    <property type="protein sequence ID" value="CAG7815638.1"/>
    <property type="molecule type" value="Genomic_DNA"/>
</dbReference>
<sequence length="46" mass="4917">IVFGIPGLPLKGIILEGTAIILGYNSDVEPMSSNRSDVSQDSCVYF</sequence>